<evidence type="ECO:0000313" key="4">
    <source>
        <dbReference type="EMBL" id="KAK7307757.1"/>
    </source>
</evidence>
<feature type="compositionally biased region" description="Low complexity" evidence="1">
    <location>
        <begin position="42"/>
        <end position="52"/>
    </location>
</feature>
<feature type="signal peptide" evidence="3">
    <location>
        <begin position="1"/>
        <end position="25"/>
    </location>
</feature>
<feature type="region of interest" description="Disordered" evidence="1">
    <location>
        <begin position="26"/>
        <end position="85"/>
    </location>
</feature>
<evidence type="ECO:0000256" key="2">
    <source>
        <dbReference type="SAM" id="Phobius"/>
    </source>
</evidence>
<feature type="compositionally biased region" description="Pro residues" evidence="1">
    <location>
        <begin position="53"/>
        <end position="68"/>
    </location>
</feature>
<evidence type="ECO:0000256" key="1">
    <source>
        <dbReference type="SAM" id="MobiDB-lite"/>
    </source>
</evidence>
<sequence length="109" mass="10597">MAHVSGMVVLTIICFSLVAISTAQAPSPVSQQPLPGGPSPSPSLTSTSTAPSPYAPTPSSPSSTPSPSPSSGESLADTPAASSPSKAFVHGCSLVMLVFLAAGSAAFLA</sequence>
<keyword evidence="2" id="KW-1133">Transmembrane helix</keyword>
<accession>A0AAN9PRV7</accession>
<keyword evidence="3" id="KW-0732">Signal</keyword>
<reference evidence="4 5" key="1">
    <citation type="submission" date="2024-01" db="EMBL/GenBank/DDBJ databases">
        <title>The genomes of 5 underutilized Papilionoideae crops provide insights into root nodulation and disease resistanc.</title>
        <authorList>
            <person name="Jiang F."/>
        </authorList>
    </citation>
    <scope>NUCLEOTIDE SEQUENCE [LARGE SCALE GENOMIC DNA]</scope>
    <source>
        <strain evidence="4">LVBAO_FW01</strain>
        <tissue evidence="4">Leaves</tissue>
    </source>
</reference>
<feature type="chain" id="PRO_5042918721" evidence="3">
    <location>
        <begin position="26"/>
        <end position="109"/>
    </location>
</feature>
<dbReference type="Proteomes" id="UP001367508">
    <property type="component" value="Unassembled WGS sequence"/>
</dbReference>
<protein>
    <submittedName>
        <fullName evidence="4">Uncharacterized protein</fullName>
    </submittedName>
</protein>
<keyword evidence="2" id="KW-0472">Membrane</keyword>
<dbReference type="EMBL" id="JAYMYQ010000010">
    <property type="protein sequence ID" value="KAK7307757.1"/>
    <property type="molecule type" value="Genomic_DNA"/>
</dbReference>
<keyword evidence="2" id="KW-0812">Transmembrane</keyword>
<gene>
    <name evidence="4" type="ORF">VNO77_41102</name>
</gene>
<name>A0AAN9PRV7_CANGL</name>
<feature type="transmembrane region" description="Helical" evidence="2">
    <location>
        <begin position="87"/>
        <end position="108"/>
    </location>
</feature>
<comment type="caution">
    <text evidence="4">The sequence shown here is derived from an EMBL/GenBank/DDBJ whole genome shotgun (WGS) entry which is preliminary data.</text>
</comment>
<evidence type="ECO:0000313" key="5">
    <source>
        <dbReference type="Proteomes" id="UP001367508"/>
    </source>
</evidence>
<organism evidence="4 5">
    <name type="scientific">Canavalia gladiata</name>
    <name type="common">Sword bean</name>
    <name type="synonym">Dolichos gladiatus</name>
    <dbReference type="NCBI Taxonomy" id="3824"/>
    <lineage>
        <taxon>Eukaryota</taxon>
        <taxon>Viridiplantae</taxon>
        <taxon>Streptophyta</taxon>
        <taxon>Embryophyta</taxon>
        <taxon>Tracheophyta</taxon>
        <taxon>Spermatophyta</taxon>
        <taxon>Magnoliopsida</taxon>
        <taxon>eudicotyledons</taxon>
        <taxon>Gunneridae</taxon>
        <taxon>Pentapetalae</taxon>
        <taxon>rosids</taxon>
        <taxon>fabids</taxon>
        <taxon>Fabales</taxon>
        <taxon>Fabaceae</taxon>
        <taxon>Papilionoideae</taxon>
        <taxon>50 kb inversion clade</taxon>
        <taxon>NPAAA clade</taxon>
        <taxon>indigoferoid/millettioid clade</taxon>
        <taxon>Phaseoleae</taxon>
        <taxon>Canavalia</taxon>
    </lineage>
</organism>
<dbReference type="AlphaFoldDB" id="A0AAN9PRV7"/>
<keyword evidence="5" id="KW-1185">Reference proteome</keyword>
<proteinExistence type="predicted"/>
<evidence type="ECO:0000256" key="3">
    <source>
        <dbReference type="SAM" id="SignalP"/>
    </source>
</evidence>